<dbReference type="OrthoDB" id="9943809at2759"/>
<evidence type="ECO:0000256" key="5">
    <source>
        <dbReference type="ARBA" id="ARBA00023136"/>
    </source>
</evidence>
<comment type="caution">
    <text evidence="13">The sequence shown here is derived from an EMBL/GenBank/DDBJ whole genome shotgun (WGS) entry which is preliminary data.</text>
</comment>
<keyword evidence="4 8" id="KW-1133">Transmembrane helix</keyword>
<accession>A0A8J2WKU0</accession>
<evidence type="ECO:0000256" key="4">
    <source>
        <dbReference type="ARBA" id="ARBA00022989"/>
    </source>
</evidence>
<keyword evidence="2 8" id="KW-0812">Transmembrane</keyword>
<dbReference type="SMART" id="SM00060">
    <property type="entry name" value="FN3"/>
    <property type="match status" value="1"/>
</dbReference>
<dbReference type="GO" id="GO:0005524">
    <property type="term" value="F:ATP binding"/>
    <property type="evidence" value="ECO:0007669"/>
    <property type="project" value="InterPro"/>
</dbReference>
<feature type="region of interest" description="Disordered" evidence="7">
    <location>
        <begin position="468"/>
        <end position="487"/>
    </location>
</feature>
<dbReference type="GO" id="GO:0007169">
    <property type="term" value="P:cell surface receptor protein tyrosine kinase signaling pathway"/>
    <property type="evidence" value="ECO:0007669"/>
    <property type="project" value="TreeGrafter"/>
</dbReference>
<evidence type="ECO:0000313" key="14">
    <source>
        <dbReference type="Proteomes" id="UP000789390"/>
    </source>
</evidence>
<dbReference type="SMART" id="SM00321">
    <property type="entry name" value="WSC"/>
    <property type="match status" value="1"/>
</dbReference>
<keyword evidence="5 8" id="KW-0472">Membrane</keyword>
<dbReference type="Gene3D" id="2.60.40.10">
    <property type="entry name" value="Immunoglobulins"/>
    <property type="match status" value="1"/>
</dbReference>
<dbReference type="PRINTS" id="PR00109">
    <property type="entry name" value="TYRKINASE"/>
</dbReference>
<dbReference type="CDD" id="cd00063">
    <property type="entry name" value="FN3"/>
    <property type="match status" value="1"/>
</dbReference>
<dbReference type="Pfam" id="PF01822">
    <property type="entry name" value="WSC"/>
    <property type="match status" value="1"/>
</dbReference>
<dbReference type="GO" id="GO:0043235">
    <property type="term" value="C:receptor complex"/>
    <property type="evidence" value="ECO:0007669"/>
    <property type="project" value="TreeGrafter"/>
</dbReference>
<dbReference type="EMBL" id="CAKKLH010000284">
    <property type="protein sequence ID" value="CAH0108465.1"/>
    <property type="molecule type" value="Genomic_DNA"/>
</dbReference>
<feature type="domain" description="WSC" evidence="12">
    <location>
        <begin position="22"/>
        <end position="116"/>
    </location>
</feature>
<dbReference type="Pfam" id="PF23144">
    <property type="entry name" value="Fn3_PTPRU"/>
    <property type="match status" value="1"/>
</dbReference>
<dbReference type="InterPro" id="IPR036116">
    <property type="entry name" value="FN3_sf"/>
</dbReference>
<evidence type="ECO:0000256" key="2">
    <source>
        <dbReference type="ARBA" id="ARBA00022692"/>
    </source>
</evidence>
<dbReference type="InterPro" id="IPR003961">
    <property type="entry name" value="FN3_dom"/>
</dbReference>
<protein>
    <recommendedName>
        <fullName evidence="15">Tyrosine-protein kinase Wsck</fullName>
    </recommendedName>
</protein>
<dbReference type="GO" id="GO:0045664">
    <property type="term" value="P:regulation of neuron differentiation"/>
    <property type="evidence" value="ECO:0007669"/>
    <property type="project" value="TreeGrafter"/>
</dbReference>
<evidence type="ECO:0000256" key="6">
    <source>
        <dbReference type="ARBA" id="ARBA00023180"/>
    </source>
</evidence>
<comment type="subcellular location">
    <subcellularLocation>
        <location evidence="1">Membrane</location>
        <topology evidence="1">Single-pass type I membrane protein</topology>
    </subcellularLocation>
</comment>
<feature type="transmembrane region" description="Helical" evidence="8">
    <location>
        <begin position="431"/>
        <end position="457"/>
    </location>
</feature>
<dbReference type="InterPro" id="IPR011009">
    <property type="entry name" value="Kinase-like_dom_sf"/>
</dbReference>
<keyword evidence="6" id="KW-0325">Glycoprotein</keyword>
<feature type="chain" id="PRO_5035295470" description="Tyrosine-protein kinase Wsck" evidence="9">
    <location>
        <begin position="21"/>
        <end position="828"/>
    </location>
</feature>
<dbReference type="AlphaFoldDB" id="A0A8J2WKU0"/>
<organism evidence="13 14">
    <name type="scientific">Daphnia galeata</name>
    <dbReference type="NCBI Taxonomy" id="27404"/>
    <lineage>
        <taxon>Eukaryota</taxon>
        <taxon>Metazoa</taxon>
        <taxon>Ecdysozoa</taxon>
        <taxon>Arthropoda</taxon>
        <taxon>Crustacea</taxon>
        <taxon>Branchiopoda</taxon>
        <taxon>Diplostraca</taxon>
        <taxon>Cladocera</taxon>
        <taxon>Anomopoda</taxon>
        <taxon>Daphniidae</taxon>
        <taxon>Daphnia</taxon>
    </lineage>
</organism>
<dbReference type="PANTHER" id="PTHR24416">
    <property type="entry name" value="TYROSINE-PROTEIN KINASE RECEPTOR"/>
    <property type="match status" value="1"/>
</dbReference>
<evidence type="ECO:0000256" key="3">
    <source>
        <dbReference type="ARBA" id="ARBA00022729"/>
    </source>
</evidence>
<evidence type="ECO:0000259" key="10">
    <source>
        <dbReference type="PROSITE" id="PS50011"/>
    </source>
</evidence>
<dbReference type="InterPro" id="IPR013783">
    <property type="entry name" value="Ig-like_fold"/>
</dbReference>
<dbReference type="Pfam" id="PF00041">
    <property type="entry name" value="fn3"/>
    <property type="match status" value="1"/>
</dbReference>
<sequence>MYLIGLVVFLHAAQISQVRAIQGEYVGCYQYQGIHNSPSDLNFMINNPSAADSPTSCLTQCRQLQYKYSGIHDGKQCLCASSLGTQSVNETCPSTCTADNSKSCGGPSSMSVYETGFLVSGPPKSLSQLSKNENTMTIVWEHPVTSNGVILEYHVAASPVSSYSVSTVGLPMEWVFPNTTTTAELPGLQPGTKYNITVRAKTMDGYGVPISDILNTEIGAPDKPERPLVIKSVNNTATIQLKPILPSHGPITAYRIIVLNEDAASIGVHKDSPLKNWVEAKAENLPFYIGAELRPELFKQEFVVGDGGTYGTFNNPPLPDDREVLFVLGVVSTYEGVSKYSFSEPSNPIGVAAPESEPKFVEATAETQPPSQQTPTVVVEEDPGTNGNSFTKLLEETDLIDKIPIKKTKPITSGRSTTRRQRLPYGRDPPALVVGLSAAIGVLGFLLLVSIVVYFYLRHKVHRNDLNRRNRSRKQSDRQGLTHGGSTSTIELDSGYVHSSFVMGIEETAVDHYESLIQRLWTIPSVSIMKTSDSIGSGNFGKVLKGYIQRGESKIEAALHIIEDKSLAKGERNSMLKDLGVLIKVGQHANIAGIIGVCEEPETMLVAIEYYGMNLKEFLLNSRALNNYPSYATKEQRFSTLHEAQAIDVGLGITKGMAYLQSLSVPHKRLSSRTIFICSTDGTVPKISGFGMDYYQPNGQSTDFKRWIAPEALTSLQHAPKCEVWSFGVILWEIVTLGATPYVDIRVSKELVQRVQRGLRLKQPGNIGLQLYQIMVSCWQIDLDERPAFQELVEVLQQAFNQSLDFLSFNLYPEFTYERYDPTVEVNR</sequence>
<feature type="compositionally biased region" description="Polar residues" evidence="7">
    <location>
        <begin position="365"/>
        <end position="376"/>
    </location>
</feature>
<dbReference type="Gene3D" id="3.30.200.20">
    <property type="entry name" value="Phosphorylase Kinase, domain 1"/>
    <property type="match status" value="1"/>
</dbReference>
<dbReference type="Gene3D" id="1.10.510.10">
    <property type="entry name" value="Transferase(Phosphotransferase) domain 1"/>
    <property type="match status" value="1"/>
</dbReference>
<dbReference type="Proteomes" id="UP000789390">
    <property type="component" value="Unassembled WGS sequence"/>
</dbReference>
<proteinExistence type="predicted"/>
<dbReference type="GO" id="GO:0004714">
    <property type="term" value="F:transmembrane receptor protein tyrosine kinase activity"/>
    <property type="evidence" value="ECO:0007669"/>
    <property type="project" value="TreeGrafter"/>
</dbReference>
<name>A0A8J2WKU0_9CRUS</name>
<dbReference type="InterPro" id="IPR057598">
    <property type="entry name" value="Fn3_PTPRU"/>
</dbReference>
<dbReference type="SUPFAM" id="SSF56112">
    <property type="entry name" value="Protein kinase-like (PK-like)"/>
    <property type="match status" value="1"/>
</dbReference>
<evidence type="ECO:0000259" key="11">
    <source>
        <dbReference type="PROSITE" id="PS50853"/>
    </source>
</evidence>
<dbReference type="PROSITE" id="PS50853">
    <property type="entry name" value="FN3"/>
    <property type="match status" value="1"/>
</dbReference>
<dbReference type="PROSITE" id="PS50011">
    <property type="entry name" value="PROTEIN_KINASE_DOM"/>
    <property type="match status" value="1"/>
</dbReference>
<evidence type="ECO:0000256" key="1">
    <source>
        <dbReference type="ARBA" id="ARBA00004479"/>
    </source>
</evidence>
<dbReference type="InterPro" id="IPR002889">
    <property type="entry name" value="WSC_carb-bd"/>
</dbReference>
<dbReference type="SUPFAM" id="SSF49265">
    <property type="entry name" value="Fibronectin type III"/>
    <property type="match status" value="1"/>
</dbReference>
<feature type="region of interest" description="Disordered" evidence="7">
    <location>
        <begin position="365"/>
        <end position="389"/>
    </location>
</feature>
<evidence type="ECO:0000313" key="13">
    <source>
        <dbReference type="EMBL" id="CAH0108465.1"/>
    </source>
</evidence>
<dbReference type="InterPro" id="IPR001245">
    <property type="entry name" value="Ser-Thr/Tyr_kinase_cat_dom"/>
</dbReference>
<dbReference type="InterPro" id="IPR000719">
    <property type="entry name" value="Prot_kinase_dom"/>
</dbReference>
<evidence type="ECO:0000256" key="9">
    <source>
        <dbReference type="SAM" id="SignalP"/>
    </source>
</evidence>
<dbReference type="PANTHER" id="PTHR24416:SF604">
    <property type="entry name" value="RECEPTOR PROTEIN-TYROSINE KINASE"/>
    <property type="match status" value="1"/>
</dbReference>
<feature type="signal peptide" evidence="9">
    <location>
        <begin position="1"/>
        <end position="20"/>
    </location>
</feature>
<feature type="domain" description="Fibronectin type-III" evidence="11">
    <location>
        <begin position="122"/>
        <end position="221"/>
    </location>
</feature>
<evidence type="ECO:0000259" key="12">
    <source>
        <dbReference type="PROSITE" id="PS51212"/>
    </source>
</evidence>
<gene>
    <name evidence="13" type="ORF">DGAL_LOCUS11854</name>
</gene>
<dbReference type="InterPro" id="IPR050122">
    <property type="entry name" value="RTK"/>
</dbReference>
<reference evidence="13" key="1">
    <citation type="submission" date="2021-11" db="EMBL/GenBank/DDBJ databases">
        <authorList>
            <person name="Schell T."/>
        </authorList>
    </citation>
    <scope>NUCLEOTIDE SEQUENCE</scope>
    <source>
        <strain evidence="13">M5</strain>
    </source>
</reference>
<evidence type="ECO:0008006" key="15">
    <source>
        <dbReference type="Google" id="ProtNLM"/>
    </source>
</evidence>
<dbReference type="Pfam" id="PF07714">
    <property type="entry name" value="PK_Tyr_Ser-Thr"/>
    <property type="match status" value="1"/>
</dbReference>
<dbReference type="FunFam" id="3.30.200.20:FF:001345">
    <property type="entry name" value="Putative tyrosine-protein kinase Wsck-like Protein"/>
    <property type="match status" value="1"/>
</dbReference>
<dbReference type="PROSITE" id="PS51212">
    <property type="entry name" value="WSC"/>
    <property type="match status" value="1"/>
</dbReference>
<dbReference type="GO" id="GO:0005886">
    <property type="term" value="C:plasma membrane"/>
    <property type="evidence" value="ECO:0007669"/>
    <property type="project" value="TreeGrafter"/>
</dbReference>
<feature type="domain" description="Protein kinase" evidence="10">
    <location>
        <begin position="529"/>
        <end position="800"/>
    </location>
</feature>
<keyword evidence="14" id="KW-1185">Reference proteome</keyword>
<evidence type="ECO:0000256" key="7">
    <source>
        <dbReference type="SAM" id="MobiDB-lite"/>
    </source>
</evidence>
<evidence type="ECO:0000256" key="8">
    <source>
        <dbReference type="SAM" id="Phobius"/>
    </source>
</evidence>
<keyword evidence="3 9" id="KW-0732">Signal</keyword>